<evidence type="ECO:0000313" key="1">
    <source>
        <dbReference type="EMBL" id="MEH7830540.1"/>
    </source>
</evidence>
<proteinExistence type="predicted"/>
<name>A0ABU8C0Q7_9RHOB</name>
<evidence type="ECO:0000313" key="2">
    <source>
        <dbReference type="Proteomes" id="UP001431963"/>
    </source>
</evidence>
<dbReference type="RefSeq" id="WP_335425579.1">
    <property type="nucleotide sequence ID" value="NZ_JBALHR010000034.1"/>
</dbReference>
<dbReference type="EMBL" id="JBALHR010000034">
    <property type="protein sequence ID" value="MEH7830540.1"/>
    <property type="molecule type" value="Genomic_DNA"/>
</dbReference>
<keyword evidence="1" id="KW-0808">Transferase</keyword>
<dbReference type="GO" id="GO:0008168">
    <property type="term" value="F:methyltransferase activity"/>
    <property type="evidence" value="ECO:0007669"/>
    <property type="project" value="UniProtKB-KW"/>
</dbReference>
<dbReference type="InterPro" id="IPR029063">
    <property type="entry name" value="SAM-dependent_MTases_sf"/>
</dbReference>
<accession>A0ABU8C0Q7</accession>
<sequence>MSVPRSEVNPMRTWLEETFSGVVNLEALGPSKIDVLVEAFEKAVPCPDRQIERTLNRVWLAERLPRHAIGAEIGVFRGHFAEVICQVAKPRVVYLVDPWTLEGDTFKWGAAYTNHKKLKTIDAYEECKLRVTRGGAKQVVMVQGYFPECSRAVQHKLDWAYLDASHSYEDTLAELHALDVLMNPMAVIAGDDWSPAPSSQHHGVFRAVQEFAACSRWKLVMCGYLRQWMLKRY</sequence>
<dbReference type="EC" id="2.1.1.-" evidence="1"/>
<dbReference type="Pfam" id="PF13578">
    <property type="entry name" value="Methyltransf_24"/>
    <property type="match status" value="1"/>
</dbReference>
<reference evidence="1" key="1">
    <citation type="submission" date="2024-02" db="EMBL/GenBank/DDBJ databases">
        <title>Genome sequences of strain Gemmobacter sp. JM10B15.</title>
        <authorList>
            <person name="Zhang M."/>
        </authorList>
    </citation>
    <scope>NUCLEOTIDE SEQUENCE</scope>
    <source>
        <strain evidence="1">JM10B15</strain>
    </source>
</reference>
<protein>
    <submittedName>
        <fullName evidence="1">Class I SAM-dependent methyltransferase</fullName>
        <ecNumber evidence="1">2.1.1.-</ecNumber>
    </submittedName>
</protein>
<keyword evidence="1" id="KW-0489">Methyltransferase</keyword>
<dbReference type="Gene3D" id="3.40.50.150">
    <property type="entry name" value="Vaccinia Virus protein VP39"/>
    <property type="match status" value="1"/>
</dbReference>
<keyword evidence="2" id="KW-1185">Reference proteome</keyword>
<comment type="caution">
    <text evidence="1">The sequence shown here is derived from an EMBL/GenBank/DDBJ whole genome shotgun (WGS) entry which is preliminary data.</text>
</comment>
<dbReference type="Proteomes" id="UP001431963">
    <property type="component" value="Unassembled WGS sequence"/>
</dbReference>
<dbReference type="GO" id="GO:0032259">
    <property type="term" value="P:methylation"/>
    <property type="evidence" value="ECO:0007669"/>
    <property type="project" value="UniProtKB-KW"/>
</dbReference>
<gene>
    <name evidence="1" type="ORF">V6590_20535</name>
</gene>
<organism evidence="1 2">
    <name type="scientific">Gemmobacter denitrificans</name>
    <dbReference type="NCBI Taxonomy" id="3123040"/>
    <lineage>
        <taxon>Bacteria</taxon>
        <taxon>Pseudomonadati</taxon>
        <taxon>Pseudomonadota</taxon>
        <taxon>Alphaproteobacteria</taxon>
        <taxon>Rhodobacterales</taxon>
        <taxon>Paracoccaceae</taxon>
        <taxon>Gemmobacter</taxon>
    </lineage>
</organism>